<keyword evidence="2" id="KW-1185">Reference proteome</keyword>
<dbReference type="EMBL" id="CP000155">
    <property type="protein sequence ID" value="ABC31242.1"/>
    <property type="molecule type" value="Genomic_DNA"/>
</dbReference>
<reference evidence="1 2" key="1">
    <citation type="journal article" date="2005" name="Nucleic Acids Res.">
        <title>Genomic blueprint of Hahella chejuensis, a marine microbe producing an algicidal agent.</title>
        <authorList>
            <person name="Jeong H."/>
            <person name="Yim J.H."/>
            <person name="Lee C."/>
            <person name="Choi S.-H."/>
            <person name="Park Y.K."/>
            <person name="Yoon S.H."/>
            <person name="Hur C.-G."/>
            <person name="Kang H.-Y."/>
            <person name="Kim D."/>
            <person name="Lee H.H."/>
            <person name="Park K.H."/>
            <person name="Park S.-H."/>
            <person name="Park H.-S."/>
            <person name="Lee H.K."/>
            <person name="Oh T.K."/>
            <person name="Kim J.F."/>
        </authorList>
    </citation>
    <scope>NUCLEOTIDE SEQUENCE [LARGE SCALE GENOMIC DNA]</scope>
    <source>
        <strain evidence="1 2">KCTC 2396</strain>
    </source>
</reference>
<organism evidence="1 2">
    <name type="scientific">Hahella chejuensis (strain KCTC 2396)</name>
    <dbReference type="NCBI Taxonomy" id="349521"/>
    <lineage>
        <taxon>Bacteria</taxon>
        <taxon>Pseudomonadati</taxon>
        <taxon>Pseudomonadota</taxon>
        <taxon>Gammaproteobacteria</taxon>
        <taxon>Oceanospirillales</taxon>
        <taxon>Hahellaceae</taxon>
        <taxon>Hahella</taxon>
    </lineage>
</organism>
<evidence type="ECO:0000313" key="1">
    <source>
        <dbReference type="EMBL" id="ABC31242.1"/>
    </source>
</evidence>
<gene>
    <name evidence="1" type="ordered locus">HCH_04542</name>
</gene>
<accession>Q2SDN2</accession>
<dbReference type="Proteomes" id="UP000000238">
    <property type="component" value="Chromosome"/>
</dbReference>
<dbReference type="HOGENOM" id="CLU_1123313_0_0_6"/>
<dbReference type="RefSeq" id="WP_011398309.1">
    <property type="nucleotide sequence ID" value="NC_007645.1"/>
</dbReference>
<dbReference type="AlphaFoldDB" id="Q2SDN2"/>
<protein>
    <recommendedName>
        <fullName evidence="3">Lipoprotein</fullName>
    </recommendedName>
</protein>
<dbReference type="STRING" id="349521.HCH_04542"/>
<sequence length="247" mass="27879">MDVVRIVRGVVSSIMFSLVLSGCGPSTFVKTRVDFEPFQGDLTKKTDSGISIERYFLKNVPDEFYLPVQSCDRETQLPIVGIDGKPKLTNELAIPKDTMLEKVSITNNTGHVIRLNSVVITAFDPADNQYDMLDKGQLASYLMQERPCAGTDKLISHQGIIRLISKNTELLPNRTVTGYLIYKPFDMNIPGVWKLSFYEIPVKTNSAGVPTKTVNFEFRSVLKKYQDTYKREDLFSQPIKIATVEVR</sequence>
<evidence type="ECO:0008006" key="3">
    <source>
        <dbReference type="Google" id="ProtNLM"/>
    </source>
</evidence>
<dbReference type="PROSITE" id="PS51257">
    <property type="entry name" value="PROKAR_LIPOPROTEIN"/>
    <property type="match status" value="1"/>
</dbReference>
<dbReference type="KEGG" id="hch:HCH_04542"/>
<name>Q2SDN2_HAHCH</name>
<proteinExistence type="predicted"/>
<evidence type="ECO:0000313" key="2">
    <source>
        <dbReference type="Proteomes" id="UP000000238"/>
    </source>
</evidence>